<keyword evidence="4" id="KW-1185">Reference proteome</keyword>
<sequence>MQHTSRRGVVLQSSSAELSVAQIMAWCPSPLRQPYHSPRMHVETRRAFASRSLLARSPAALLHPLPTRVWTDCRASPDFPLFFRHCFARQAPDRSRPPSFPSFSHSRVNTTAAKGVLQSPPHNRNGPAPHTWDHSMGVDGEGP</sequence>
<dbReference type="Proteomes" id="UP000011715">
    <property type="component" value="Unassembled WGS sequence"/>
</dbReference>
<gene>
    <name evidence="2" type="ORF">MAPG_05851</name>
</gene>
<feature type="region of interest" description="Disordered" evidence="1">
    <location>
        <begin position="92"/>
        <end position="143"/>
    </location>
</feature>
<dbReference type="EnsemblFungi" id="MAPG_05851T0">
    <property type="protein sequence ID" value="MAPG_05851T0"/>
    <property type="gene ID" value="MAPG_05851"/>
</dbReference>
<evidence type="ECO:0000313" key="3">
    <source>
        <dbReference type="EnsemblFungi" id="MAPG_05851T0"/>
    </source>
</evidence>
<protein>
    <submittedName>
        <fullName evidence="2 3">Uncharacterized protein</fullName>
    </submittedName>
</protein>
<reference evidence="2" key="1">
    <citation type="submission" date="2010-05" db="EMBL/GenBank/DDBJ databases">
        <title>The Genome Sequence of Magnaporthe poae strain ATCC 64411.</title>
        <authorList>
            <consortium name="The Broad Institute Genome Sequencing Platform"/>
            <consortium name="Broad Institute Genome Sequencing Center for Infectious Disease"/>
            <person name="Ma L.-J."/>
            <person name="Dead R."/>
            <person name="Young S."/>
            <person name="Zeng Q."/>
            <person name="Koehrsen M."/>
            <person name="Alvarado L."/>
            <person name="Berlin A."/>
            <person name="Chapman S.B."/>
            <person name="Chen Z."/>
            <person name="Freedman E."/>
            <person name="Gellesch M."/>
            <person name="Goldberg J."/>
            <person name="Griggs A."/>
            <person name="Gujja S."/>
            <person name="Heilman E.R."/>
            <person name="Heiman D."/>
            <person name="Hepburn T."/>
            <person name="Howarth C."/>
            <person name="Jen D."/>
            <person name="Larson L."/>
            <person name="Mehta T."/>
            <person name="Neiman D."/>
            <person name="Pearson M."/>
            <person name="Roberts A."/>
            <person name="Saif S."/>
            <person name="Shea T."/>
            <person name="Shenoy N."/>
            <person name="Sisk P."/>
            <person name="Stolte C."/>
            <person name="Sykes S."/>
            <person name="Walk T."/>
            <person name="White J."/>
            <person name="Yandava C."/>
            <person name="Haas B."/>
            <person name="Nusbaum C."/>
            <person name="Birren B."/>
        </authorList>
    </citation>
    <scope>NUCLEOTIDE SEQUENCE</scope>
    <source>
        <strain evidence="2">ATCC 64411</strain>
    </source>
</reference>
<evidence type="ECO:0000313" key="4">
    <source>
        <dbReference type="Proteomes" id="UP000011715"/>
    </source>
</evidence>
<reference evidence="3" key="4">
    <citation type="journal article" date="2015" name="G3 (Bethesda)">
        <title>Genome sequences of three phytopathogenic species of the Magnaporthaceae family of fungi.</title>
        <authorList>
            <person name="Okagaki L.H."/>
            <person name="Nunes C.C."/>
            <person name="Sailsbery J."/>
            <person name="Clay B."/>
            <person name="Brown D."/>
            <person name="John T."/>
            <person name="Oh Y."/>
            <person name="Young N."/>
            <person name="Fitzgerald M."/>
            <person name="Haas B.J."/>
            <person name="Zeng Q."/>
            <person name="Young S."/>
            <person name="Adiconis X."/>
            <person name="Fan L."/>
            <person name="Levin J.Z."/>
            <person name="Mitchell T.K."/>
            <person name="Okubara P.A."/>
            <person name="Farman M.L."/>
            <person name="Kohn L.M."/>
            <person name="Birren B."/>
            <person name="Ma L.-J."/>
            <person name="Dean R.A."/>
        </authorList>
    </citation>
    <scope>NUCLEOTIDE SEQUENCE</scope>
    <source>
        <strain evidence="3">ATCC 64411 / 73-15</strain>
    </source>
</reference>
<dbReference type="AlphaFoldDB" id="A0A0C4E0H8"/>
<reference evidence="3" key="5">
    <citation type="submission" date="2015-06" db="UniProtKB">
        <authorList>
            <consortium name="EnsemblFungi"/>
        </authorList>
    </citation>
    <scope>IDENTIFICATION</scope>
    <source>
        <strain evidence="3">ATCC 64411</strain>
    </source>
</reference>
<dbReference type="EMBL" id="GL876969">
    <property type="protein sequence ID" value="KLU86843.1"/>
    <property type="molecule type" value="Genomic_DNA"/>
</dbReference>
<name>A0A0C4E0H8_MAGP6</name>
<accession>A0A0C4E0H8</accession>
<evidence type="ECO:0000313" key="2">
    <source>
        <dbReference type="EMBL" id="KLU86843.1"/>
    </source>
</evidence>
<reference evidence="4" key="2">
    <citation type="submission" date="2010-05" db="EMBL/GenBank/DDBJ databases">
        <title>The genome sequence of Magnaporthe poae strain ATCC 64411.</title>
        <authorList>
            <person name="Ma L.-J."/>
            <person name="Dead R."/>
            <person name="Young S."/>
            <person name="Zeng Q."/>
            <person name="Koehrsen M."/>
            <person name="Alvarado L."/>
            <person name="Berlin A."/>
            <person name="Chapman S.B."/>
            <person name="Chen Z."/>
            <person name="Freedman E."/>
            <person name="Gellesch M."/>
            <person name="Goldberg J."/>
            <person name="Griggs A."/>
            <person name="Gujja S."/>
            <person name="Heilman E.R."/>
            <person name="Heiman D."/>
            <person name="Hepburn T."/>
            <person name="Howarth C."/>
            <person name="Jen D."/>
            <person name="Larson L."/>
            <person name="Mehta T."/>
            <person name="Neiman D."/>
            <person name="Pearson M."/>
            <person name="Roberts A."/>
            <person name="Saif S."/>
            <person name="Shea T."/>
            <person name="Shenoy N."/>
            <person name="Sisk P."/>
            <person name="Stolte C."/>
            <person name="Sykes S."/>
            <person name="Walk T."/>
            <person name="White J."/>
            <person name="Yandava C."/>
            <person name="Haas B."/>
            <person name="Nusbaum C."/>
            <person name="Birren B."/>
        </authorList>
    </citation>
    <scope>NUCLEOTIDE SEQUENCE [LARGE SCALE GENOMIC DNA]</scope>
    <source>
        <strain evidence="4">ATCC 64411 / 73-15</strain>
    </source>
</reference>
<dbReference type="VEuPathDB" id="FungiDB:MAPG_05851"/>
<proteinExistence type="predicted"/>
<evidence type="ECO:0000256" key="1">
    <source>
        <dbReference type="SAM" id="MobiDB-lite"/>
    </source>
</evidence>
<organism evidence="3 4">
    <name type="scientific">Magnaporthiopsis poae (strain ATCC 64411 / 73-15)</name>
    <name type="common">Kentucky bluegrass fungus</name>
    <name type="synonym">Magnaporthe poae</name>
    <dbReference type="NCBI Taxonomy" id="644358"/>
    <lineage>
        <taxon>Eukaryota</taxon>
        <taxon>Fungi</taxon>
        <taxon>Dikarya</taxon>
        <taxon>Ascomycota</taxon>
        <taxon>Pezizomycotina</taxon>
        <taxon>Sordariomycetes</taxon>
        <taxon>Sordariomycetidae</taxon>
        <taxon>Magnaporthales</taxon>
        <taxon>Magnaporthaceae</taxon>
        <taxon>Magnaporthiopsis</taxon>
    </lineage>
</organism>
<reference evidence="2" key="3">
    <citation type="submission" date="2011-03" db="EMBL/GenBank/DDBJ databases">
        <title>Annotation of Magnaporthe poae ATCC 64411.</title>
        <authorList>
            <person name="Ma L.-J."/>
            <person name="Dead R."/>
            <person name="Young S.K."/>
            <person name="Zeng Q."/>
            <person name="Gargeya S."/>
            <person name="Fitzgerald M."/>
            <person name="Haas B."/>
            <person name="Abouelleil A."/>
            <person name="Alvarado L."/>
            <person name="Arachchi H.M."/>
            <person name="Berlin A."/>
            <person name="Brown A."/>
            <person name="Chapman S.B."/>
            <person name="Chen Z."/>
            <person name="Dunbar C."/>
            <person name="Freedman E."/>
            <person name="Gearin G."/>
            <person name="Gellesch M."/>
            <person name="Goldberg J."/>
            <person name="Griggs A."/>
            <person name="Gujja S."/>
            <person name="Heiman D."/>
            <person name="Howarth C."/>
            <person name="Larson L."/>
            <person name="Lui A."/>
            <person name="MacDonald P.J.P."/>
            <person name="Mehta T."/>
            <person name="Montmayeur A."/>
            <person name="Murphy C."/>
            <person name="Neiman D."/>
            <person name="Pearson M."/>
            <person name="Priest M."/>
            <person name="Roberts A."/>
            <person name="Saif S."/>
            <person name="Shea T."/>
            <person name="Shenoy N."/>
            <person name="Sisk P."/>
            <person name="Stolte C."/>
            <person name="Sykes S."/>
            <person name="Yandava C."/>
            <person name="Wortman J."/>
            <person name="Nusbaum C."/>
            <person name="Birren B."/>
        </authorList>
    </citation>
    <scope>NUCLEOTIDE SEQUENCE</scope>
    <source>
        <strain evidence="2">ATCC 64411</strain>
    </source>
</reference>
<dbReference type="EMBL" id="ADBL01001397">
    <property type="status" value="NOT_ANNOTATED_CDS"/>
    <property type="molecule type" value="Genomic_DNA"/>
</dbReference>